<gene>
    <name evidence="2" type="ORF">ACFS6H_10985</name>
</gene>
<evidence type="ECO:0000313" key="3">
    <source>
        <dbReference type="Proteomes" id="UP001597511"/>
    </source>
</evidence>
<accession>A0ABW6A8K4</accession>
<evidence type="ECO:0000256" key="1">
    <source>
        <dbReference type="SAM" id="SignalP"/>
    </source>
</evidence>
<dbReference type="Proteomes" id="UP001597511">
    <property type="component" value="Unassembled WGS sequence"/>
</dbReference>
<sequence>MNRLLCLLVIITFGIRAAAQVKPAYRSFNTVGMAIGNSKSAYQVLTTHGVSYKSWYAGVGTGVDDYRNRSVPVILSVSRYLLSQNNLFINVNAGPNFVWGKSERNRLWNQLDSKAFPGLFAEAGFGFRLETRNPEQGILFGTYYSYKNFKERFEVPGVCNNPPCDNMNEYIKSRFSRWAFKLGFVF</sequence>
<evidence type="ECO:0000313" key="2">
    <source>
        <dbReference type="EMBL" id="MFD2920237.1"/>
    </source>
</evidence>
<proteinExistence type="predicted"/>
<name>A0ABW6A8K4_9BACT</name>
<evidence type="ECO:0008006" key="4">
    <source>
        <dbReference type="Google" id="ProtNLM"/>
    </source>
</evidence>
<feature type="signal peptide" evidence="1">
    <location>
        <begin position="1"/>
        <end position="19"/>
    </location>
</feature>
<keyword evidence="1" id="KW-0732">Signal</keyword>
<dbReference type="RefSeq" id="WP_386098266.1">
    <property type="nucleotide sequence ID" value="NZ_JBHUOZ010000003.1"/>
</dbReference>
<keyword evidence="3" id="KW-1185">Reference proteome</keyword>
<reference evidence="3" key="1">
    <citation type="journal article" date="2019" name="Int. J. Syst. Evol. Microbiol.">
        <title>The Global Catalogue of Microorganisms (GCM) 10K type strain sequencing project: providing services to taxonomists for standard genome sequencing and annotation.</title>
        <authorList>
            <consortium name="The Broad Institute Genomics Platform"/>
            <consortium name="The Broad Institute Genome Sequencing Center for Infectious Disease"/>
            <person name="Wu L."/>
            <person name="Ma J."/>
        </authorList>
    </citation>
    <scope>NUCLEOTIDE SEQUENCE [LARGE SCALE GENOMIC DNA]</scope>
    <source>
        <strain evidence="3">KCTC 23299</strain>
    </source>
</reference>
<organism evidence="2 3">
    <name type="scientific">Terrimonas rubra</name>
    <dbReference type="NCBI Taxonomy" id="1035890"/>
    <lineage>
        <taxon>Bacteria</taxon>
        <taxon>Pseudomonadati</taxon>
        <taxon>Bacteroidota</taxon>
        <taxon>Chitinophagia</taxon>
        <taxon>Chitinophagales</taxon>
        <taxon>Chitinophagaceae</taxon>
        <taxon>Terrimonas</taxon>
    </lineage>
</organism>
<protein>
    <recommendedName>
        <fullName evidence="4">Outer membrane protein beta-barrel domain-containing protein</fullName>
    </recommendedName>
</protein>
<feature type="chain" id="PRO_5046676716" description="Outer membrane protein beta-barrel domain-containing protein" evidence="1">
    <location>
        <begin position="20"/>
        <end position="186"/>
    </location>
</feature>
<comment type="caution">
    <text evidence="2">The sequence shown here is derived from an EMBL/GenBank/DDBJ whole genome shotgun (WGS) entry which is preliminary data.</text>
</comment>
<dbReference type="EMBL" id="JBHUOZ010000003">
    <property type="protein sequence ID" value="MFD2920237.1"/>
    <property type="molecule type" value="Genomic_DNA"/>
</dbReference>